<sequence length="29" mass="3184">MLAEIHEQSAETNGKLLRVVDQIASIFLG</sequence>
<gene>
    <name evidence="1" type="ORF">LAX5112_04657</name>
</gene>
<evidence type="ECO:0000313" key="1">
    <source>
        <dbReference type="EMBL" id="CTQ76644.1"/>
    </source>
</evidence>
<dbReference type="STRING" id="388408.LAX5112_04657"/>
<protein>
    <submittedName>
        <fullName evidence="1">Uncharacterized protein</fullName>
    </submittedName>
</protein>
<evidence type="ECO:0000313" key="2">
    <source>
        <dbReference type="Proteomes" id="UP000053235"/>
    </source>
</evidence>
<keyword evidence="2" id="KW-1185">Reference proteome</keyword>
<dbReference type="AlphaFoldDB" id="A0A0M7ASV6"/>
<accession>A0A0M7ASV6</accession>
<organism evidence="1 2">
    <name type="scientific">Roseibium alexandrii</name>
    <dbReference type="NCBI Taxonomy" id="388408"/>
    <lineage>
        <taxon>Bacteria</taxon>
        <taxon>Pseudomonadati</taxon>
        <taxon>Pseudomonadota</taxon>
        <taxon>Alphaproteobacteria</taxon>
        <taxon>Hyphomicrobiales</taxon>
        <taxon>Stappiaceae</taxon>
        <taxon>Roseibium</taxon>
    </lineage>
</organism>
<proteinExistence type="predicted"/>
<reference evidence="2" key="1">
    <citation type="submission" date="2015-07" db="EMBL/GenBank/DDBJ databases">
        <authorList>
            <person name="Rodrigo-Torres Lidia"/>
            <person name="Arahal R.David."/>
        </authorList>
    </citation>
    <scope>NUCLEOTIDE SEQUENCE [LARGE SCALE GENOMIC DNA]</scope>
    <source>
        <strain evidence="2">CECT 5112</strain>
    </source>
</reference>
<dbReference type="Proteomes" id="UP000053235">
    <property type="component" value="Unassembled WGS sequence"/>
</dbReference>
<name>A0A0M7ASV6_9HYPH</name>
<dbReference type="EMBL" id="CXWD01000028">
    <property type="protein sequence ID" value="CTQ76644.1"/>
    <property type="molecule type" value="Genomic_DNA"/>
</dbReference>